<dbReference type="SUPFAM" id="SSF55729">
    <property type="entry name" value="Acyl-CoA N-acyltransferases (Nat)"/>
    <property type="match status" value="3"/>
</dbReference>
<dbReference type="PANTHER" id="PTHR42919:SF8">
    <property type="entry name" value="N-ALPHA-ACETYLTRANSFERASE 50"/>
    <property type="match status" value="1"/>
</dbReference>
<evidence type="ECO:0000256" key="11">
    <source>
        <dbReference type="ARBA" id="ARBA00049454"/>
    </source>
</evidence>
<comment type="catalytic activity">
    <reaction evidence="4">
        <text>N-terminal L-methionyl-L-seryl-[protein] + acetyl-CoA = N-terminal N(alpha)-acetyl-L-methionyl-L-seryl-[protein] + CoA + H(+)</text>
        <dbReference type="Rhea" id="RHEA:50568"/>
        <dbReference type="Rhea" id="RHEA-COMP:12728"/>
        <dbReference type="Rhea" id="RHEA-COMP:12729"/>
        <dbReference type="ChEBI" id="CHEBI:15378"/>
        <dbReference type="ChEBI" id="CHEBI:57287"/>
        <dbReference type="ChEBI" id="CHEBI:57288"/>
        <dbReference type="ChEBI" id="CHEBI:133400"/>
        <dbReference type="ChEBI" id="CHEBI:133401"/>
        <dbReference type="EC" id="2.3.1.258"/>
    </reaction>
</comment>
<evidence type="ECO:0000256" key="4">
    <source>
        <dbReference type="ARBA" id="ARBA00048251"/>
    </source>
</evidence>
<evidence type="ECO:0000256" key="6">
    <source>
        <dbReference type="ARBA" id="ARBA00048490"/>
    </source>
</evidence>
<sequence>MASQPRQCSSTTVERMNGSIRVECLSSDNYHEFSTACRLILHKVTDQFLKNACNNPKLSAIAYYKGTCAGVIICEDKRDSSLAITNIGVLDEFRRRGVGTALMNHAYNIAKELKSITTLEFVVVGENQNVMKLAESAGFSALPNAHSTTMFYMKKISDSTVAMEIGESTSGVIPKQDNQFNIRSLKLSDIETLKVLNRTTILDSFKKRFYNYVKTFPKFSAVAIMNNTLIGAICCEKKRMGVYKLLHILTLAVADEYESLKLEIQRALLKHAIHLAEDSNSIEKITLYVKKTDIPTINILKSMKFKQWKTRVDGSSIDYPLNENLEAYFTKNVTKNMFPIPKALKRRRNRRVLPVAGPPAGELIVEKPITFLEQIRPGTVPILKQLNDQIFGPGFSDTAFANVLDEPNLTYLALQNNVHVGFINCAKFATADGTSNLCIKIFGVLPCYRRKGAAADLIEYMVQFSEDSEDIDCVWSNVQENNEPAQKAFLHGGFVQSGRTPKHFGDVDALVYYIDTKKND</sequence>
<keyword evidence="13" id="KW-1185">Reference proteome</keyword>
<dbReference type="PROSITE" id="PS51186">
    <property type="entry name" value="GNAT"/>
    <property type="match status" value="3"/>
</dbReference>
<evidence type="ECO:0000256" key="5">
    <source>
        <dbReference type="ARBA" id="ARBA00048335"/>
    </source>
</evidence>
<evidence type="ECO:0000259" key="12">
    <source>
        <dbReference type="PROSITE" id="PS51186"/>
    </source>
</evidence>
<feature type="domain" description="N-acetyltransferase" evidence="12">
    <location>
        <begin position="370"/>
        <end position="517"/>
    </location>
</feature>
<proteinExistence type="predicted"/>
<reference evidence="14" key="1">
    <citation type="submission" date="2016-11" db="UniProtKB">
        <authorList>
            <consortium name="WormBaseParasite"/>
        </authorList>
    </citation>
    <scope>IDENTIFICATION</scope>
</reference>
<dbReference type="GO" id="GO:0120518">
    <property type="term" value="F:protein N-terminal-methionine acetyltransferase activity"/>
    <property type="evidence" value="ECO:0007669"/>
    <property type="project" value="UniProtKB-EC"/>
</dbReference>
<dbReference type="Proteomes" id="UP000095282">
    <property type="component" value="Unplaced"/>
</dbReference>
<accession>A0A1I7U5R1</accession>
<dbReference type="PANTHER" id="PTHR42919">
    <property type="entry name" value="N-ALPHA-ACETYLTRANSFERASE"/>
    <property type="match status" value="1"/>
</dbReference>
<evidence type="ECO:0000256" key="9">
    <source>
        <dbReference type="ARBA" id="ARBA00049002"/>
    </source>
</evidence>
<evidence type="ECO:0000256" key="3">
    <source>
        <dbReference type="ARBA" id="ARBA00039121"/>
    </source>
</evidence>
<evidence type="ECO:0000256" key="10">
    <source>
        <dbReference type="ARBA" id="ARBA00049103"/>
    </source>
</evidence>
<dbReference type="InterPro" id="IPR016181">
    <property type="entry name" value="Acyl_CoA_acyltransferase"/>
</dbReference>
<evidence type="ECO:0000256" key="7">
    <source>
        <dbReference type="ARBA" id="ARBA00048618"/>
    </source>
</evidence>
<evidence type="ECO:0000256" key="8">
    <source>
        <dbReference type="ARBA" id="ARBA00048799"/>
    </source>
</evidence>
<keyword evidence="1" id="KW-0808">Transferase</keyword>
<dbReference type="InterPro" id="IPR051556">
    <property type="entry name" value="N-term/lysine_N-AcTrnsfr"/>
</dbReference>
<dbReference type="EC" id="2.3.1.258" evidence="3"/>
<dbReference type="InterPro" id="IPR000182">
    <property type="entry name" value="GNAT_dom"/>
</dbReference>
<keyword evidence="2" id="KW-0012">Acyltransferase</keyword>
<dbReference type="Pfam" id="PF00583">
    <property type="entry name" value="Acetyltransf_1"/>
    <property type="match status" value="3"/>
</dbReference>
<dbReference type="CDD" id="cd04301">
    <property type="entry name" value="NAT_SF"/>
    <property type="match status" value="1"/>
</dbReference>
<dbReference type="STRING" id="1561998.A0A1I7U5R1"/>
<dbReference type="Gene3D" id="3.40.630.30">
    <property type="match status" value="3"/>
</dbReference>
<feature type="domain" description="N-acetyltransferase" evidence="12">
    <location>
        <begin position="20"/>
        <end position="158"/>
    </location>
</feature>
<organism evidence="13 14">
    <name type="scientific">Caenorhabditis tropicalis</name>
    <dbReference type="NCBI Taxonomy" id="1561998"/>
    <lineage>
        <taxon>Eukaryota</taxon>
        <taxon>Metazoa</taxon>
        <taxon>Ecdysozoa</taxon>
        <taxon>Nematoda</taxon>
        <taxon>Chromadorea</taxon>
        <taxon>Rhabditida</taxon>
        <taxon>Rhabditina</taxon>
        <taxon>Rhabditomorpha</taxon>
        <taxon>Rhabditoidea</taxon>
        <taxon>Rhabditidae</taxon>
        <taxon>Peloderinae</taxon>
        <taxon>Caenorhabditis</taxon>
    </lineage>
</organism>
<evidence type="ECO:0000256" key="1">
    <source>
        <dbReference type="ARBA" id="ARBA00022679"/>
    </source>
</evidence>
<name>A0A1I7U5R1_9PELO</name>
<comment type="catalytic activity">
    <reaction evidence="5">
        <text>N-terminal L-methionyl-L-tyrosyl-[protein] + acetyl-CoA = N-terminal N(alpha)-acetyl-L-methionyl-L-tyrosyl-[protein] + CoA + H(+)</text>
        <dbReference type="Rhea" id="RHEA:50532"/>
        <dbReference type="Rhea" id="RHEA-COMP:12717"/>
        <dbReference type="Rhea" id="RHEA-COMP:12718"/>
        <dbReference type="ChEBI" id="CHEBI:15378"/>
        <dbReference type="ChEBI" id="CHEBI:57287"/>
        <dbReference type="ChEBI" id="CHEBI:57288"/>
        <dbReference type="ChEBI" id="CHEBI:133384"/>
        <dbReference type="ChEBI" id="CHEBI:133385"/>
        <dbReference type="EC" id="2.3.1.258"/>
    </reaction>
</comment>
<dbReference type="AlphaFoldDB" id="A0A1I7U5R1"/>
<comment type="catalytic activity">
    <reaction evidence="10">
        <text>N-terminal L-methionyl-L-leucyl-[protein] + acetyl-CoA = N-terminal N(alpha)-acetyl-L-methionyl-L-leucyl-[protein] + CoA + H(+)</text>
        <dbReference type="Rhea" id="RHEA:50520"/>
        <dbReference type="Rhea" id="RHEA-COMP:12711"/>
        <dbReference type="Rhea" id="RHEA-COMP:12712"/>
        <dbReference type="ChEBI" id="CHEBI:15378"/>
        <dbReference type="ChEBI" id="CHEBI:57287"/>
        <dbReference type="ChEBI" id="CHEBI:57288"/>
        <dbReference type="ChEBI" id="CHEBI:133377"/>
        <dbReference type="ChEBI" id="CHEBI:133378"/>
        <dbReference type="EC" id="2.3.1.258"/>
    </reaction>
</comment>
<protein>
    <recommendedName>
        <fullName evidence="3">N-terminal methionine N(alpha)-acetyltransferase NatE</fullName>
        <ecNumber evidence="3">2.3.1.258</ecNumber>
    </recommendedName>
</protein>
<feature type="domain" description="N-acetyltransferase" evidence="12">
    <location>
        <begin position="180"/>
        <end position="326"/>
    </location>
</feature>
<evidence type="ECO:0000313" key="14">
    <source>
        <dbReference type="WBParaSite" id="Csp11.Scaffold629.g15127.t1"/>
    </source>
</evidence>
<comment type="catalytic activity">
    <reaction evidence="6">
        <text>N-terminal L-methionyl-L-phenylalanyl-[protein] + acetyl-CoA = N-terminal N(alpha)-acetyl-L-methionyl-L-phenylalanyl-[protein] + CoA + H(+)</text>
        <dbReference type="Rhea" id="RHEA:50528"/>
        <dbReference type="Rhea" id="RHEA-COMP:12715"/>
        <dbReference type="Rhea" id="RHEA-COMP:12716"/>
        <dbReference type="ChEBI" id="CHEBI:15378"/>
        <dbReference type="ChEBI" id="CHEBI:57287"/>
        <dbReference type="ChEBI" id="CHEBI:57288"/>
        <dbReference type="ChEBI" id="CHEBI:133382"/>
        <dbReference type="ChEBI" id="CHEBI:133383"/>
        <dbReference type="EC" id="2.3.1.258"/>
    </reaction>
</comment>
<comment type="catalytic activity">
    <reaction evidence="8">
        <text>N-terminal L-methionyl-L-valyl-[protein] + acetyl-CoA = N-terminal N(alpha)-acetyl-L-methionyl-L-valyl-[protein] + CoA + H(+)</text>
        <dbReference type="Rhea" id="RHEA:50572"/>
        <dbReference type="Rhea" id="RHEA-COMP:12730"/>
        <dbReference type="Rhea" id="RHEA-COMP:12731"/>
        <dbReference type="ChEBI" id="CHEBI:15378"/>
        <dbReference type="ChEBI" id="CHEBI:57287"/>
        <dbReference type="ChEBI" id="CHEBI:57288"/>
        <dbReference type="ChEBI" id="CHEBI:133402"/>
        <dbReference type="ChEBI" id="CHEBI:133403"/>
        <dbReference type="EC" id="2.3.1.258"/>
    </reaction>
</comment>
<comment type="catalytic activity">
    <reaction evidence="7">
        <text>N-terminal L-methionyl-L-lysyl-[protein] + acetyl-CoA = N-terminal N(alpha)-acetyl-L-methionyl-L-lysyl-[protein] + CoA + H(+)</text>
        <dbReference type="Rhea" id="RHEA:50580"/>
        <dbReference type="Rhea" id="RHEA-COMP:12734"/>
        <dbReference type="Rhea" id="RHEA-COMP:12735"/>
        <dbReference type="ChEBI" id="CHEBI:15378"/>
        <dbReference type="ChEBI" id="CHEBI:57287"/>
        <dbReference type="ChEBI" id="CHEBI:57288"/>
        <dbReference type="ChEBI" id="CHEBI:133406"/>
        <dbReference type="ChEBI" id="CHEBI:133407"/>
        <dbReference type="EC" id="2.3.1.258"/>
    </reaction>
</comment>
<evidence type="ECO:0000313" key="13">
    <source>
        <dbReference type="Proteomes" id="UP000095282"/>
    </source>
</evidence>
<evidence type="ECO:0000256" key="2">
    <source>
        <dbReference type="ARBA" id="ARBA00023315"/>
    </source>
</evidence>
<comment type="catalytic activity">
    <reaction evidence="11">
        <text>N-terminal L-methionyl-L-threonyl-[protein] + acetyl-CoA = N-terminal N(alpha)-acetyl-L-methionyl-L-threonyl-[protein] + CoA + H(+)</text>
        <dbReference type="Rhea" id="RHEA:50576"/>
        <dbReference type="Rhea" id="RHEA-COMP:12732"/>
        <dbReference type="Rhea" id="RHEA-COMP:12733"/>
        <dbReference type="ChEBI" id="CHEBI:15378"/>
        <dbReference type="ChEBI" id="CHEBI:57287"/>
        <dbReference type="ChEBI" id="CHEBI:57288"/>
        <dbReference type="ChEBI" id="CHEBI:133404"/>
        <dbReference type="ChEBI" id="CHEBI:133405"/>
        <dbReference type="EC" id="2.3.1.258"/>
    </reaction>
</comment>
<comment type="catalytic activity">
    <reaction evidence="9">
        <text>N-terminal L-methionyl-L-alanyl-[protein] + acetyl-CoA = N-terminal N(alpha)-acetyl-L-methionyl-L-alanyl-[protein] + CoA + H(+)</text>
        <dbReference type="Rhea" id="RHEA:50564"/>
        <dbReference type="Rhea" id="RHEA-COMP:12726"/>
        <dbReference type="Rhea" id="RHEA-COMP:12727"/>
        <dbReference type="ChEBI" id="CHEBI:15378"/>
        <dbReference type="ChEBI" id="CHEBI:57287"/>
        <dbReference type="ChEBI" id="CHEBI:57288"/>
        <dbReference type="ChEBI" id="CHEBI:133398"/>
        <dbReference type="ChEBI" id="CHEBI:133399"/>
        <dbReference type="EC" id="2.3.1.258"/>
    </reaction>
</comment>
<dbReference type="WBParaSite" id="Csp11.Scaffold629.g15127.t1">
    <property type="protein sequence ID" value="Csp11.Scaffold629.g15127.t1"/>
    <property type="gene ID" value="Csp11.Scaffold629.g15127"/>
</dbReference>